<evidence type="ECO:0000256" key="2">
    <source>
        <dbReference type="SAM" id="SignalP"/>
    </source>
</evidence>
<dbReference type="AlphaFoldDB" id="A0A9X2LB33"/>
<keyword evidence="2" id="KW-0732">Signal</keyword>
<dbReference type="Proteomes" id="UP001142610">
    <property type="component" value="Unassembled WGS sequence"/>
</dbReference>
<evidence type="ECO:0000256" key="1">
    <source>
        <dbReference type="SAM" id="MobiDB-lite"/>
    </source>
</evidence>
<dbReference type="PROSITE" id="PS51257">
    <property type="entry name" value="PROKAR_LIPOPROTEIN"/>
    <property type="match status" value="1"/>
</dbReference>
<organism evidence="3 4">
    <name type="scientific">Parvularcula maris</name>
    <dbReference type="NCBI Taxonomy" id="2965077"/>
    <lineage>
        <taxon>Bacteria</taxon>
        <taxon>Pseudomonadati</taxon>
        <taxon>Pseudomonadota</taxon>
        <taxon>Alphaproteobacteria</taxon>
        <taxon>Parvularculales</taxon>
        <taxon>Parvularculaceae</taxon>
        <taxon>Parvularcula</taxon>
    </lineage>
</organism>
<keyword evidence="4" id="KW-1185">Reference proteome</keyword>
<proteinExistence type="predicted"/>
<feature type="compositionally biased region" description="Acidic residues" evidence="1">
    <location>
        <begin position="21"/>
        <end position="36"/>
    </location>
</feature>
<comment type="caution">
    <text evidence="3">The sequence shown here is derived from an EMBL/GenBank/DDBJ whole genome shotgun (WGS) entry which is preliminary data.</text>
</comment>
<dbReference type="EMBL" id="JANIBC010000018">
    <property type="protein sequence ID" value="MCQ8186402.1"/>
    <property type="molecule type" value="Genomic_DNA"/>
</dbReference>
<evidence type="ECO:0008006" key="5">
    <source>
        <dbReference type="Google" id="ProtNLM"/>
    </source>
</evidence>
<feature type="chain" id="PRO_5040993265" description="Secreted protein" evidence="2">
    <location>
        <begin position="20"/>
        <end position="114"/>
    </location>
</feature>
<dbReference type="RefSeq" id="WP_256620322.1">
    <property type="nucleotide sequence ID" value="NZ_JANIBC010000018.1"/>
</dbReference>
<protein>
    <recommendedName>
        <fullName evidence="5">Secreted protein</fullName>
    </recommendedName>
</protein>
<reference evidence="3" key="1">
    <citation type="submission" date="2022-07" db="EMBL/GenBank/DDBJ databases">
        <title>Parvularcula maris sp. nov., an algicidal bacterium isolated from seawater.</title>
        <authorList>
            <person name="Li F."/>
        </authorList>
    </citation>
    <scope>NUCLEOTIDE SEQUENCE</scope>
    <source>
        <strain evidence="3">BGMRC 0090</strain>
    </source>
</reference>
<feature type="signal peptide" evidence="2">
    <location>
        <begin position="1"/>
        <end position="19"/>
    </location>
</feature>
<gene>
    <name evidence="3" type="ORF">NOG11_13535</name>
</gene>
<accession>A0A9X2LB33</accession>
<evidence type="ECO:0000313" key="3">
    <source>
        <dbReference type="EMBL" id="MCQ8186402.1"/>
    </source>
</evidence>
<evidence type="ECO:0000313" key="4">
    <source>
        <dbReference type="Proteomes" id="UP001142610"/>
    </source>
</evidence>
<feature type="region of interest" description="Disordered" evidence="1">
    <location>
        <begin position="17"/>
        <end position="114"/>
    </location>
</feature>
<feature type="compositionally biased region" description="Basic and acidic residues" evidence="1">
    <location>
        <begin position="85"/>
        <end position="104"/>
    </location>
</feature>
<sequence>MRQFLAGLSVLALAAACSAEDVTDSEEYEELEEQAEGTDAPAMPTDEQTPGADPVPSGDALRSEDMPDTGEEMTTLPIEPGTDEPGGKDELTEKELEAMNKGDDPSTVSEPPRR</sequence>
<name>A0A9X2LB33_9PROT</name>